<evidence type="ECO:0000256" key="2">
    <source>
        <dbReference type="ARBA" id="ARBA00023235"/>
    </source>
</evidence>
<evidence type="ECO:0008006" key="5">
    <source>
        <dbReference type="Google" id="ProtNLM"/>
    </source>
</evidence>
<organism evidence="3 4">
    <name type="scientific">Talaromyces amestolkiae</name>
    <dbReference type="NCBI Taxonomy" id="1196081"/>
    <lineage>
        <taxon>Eukaryota</taxon>
        <taxon>Fungi</taxon>
        <taxon>Dikarya</taxon>
        <taxon>Ascomycota</taxon>
        <taxon>Pezizomycotina</taxon>
        <taxon>Eurotiomycetes</taxon>
        <taxon>Eurotiomycetidae</taxon>
        <taxon>Eurotiales</taxon>
        <taxon>Trichocomaceae</taxon>
        <taxon>Talaromyces</taxon>
        <taxon>Talaromyces sect. Talaromyces</taxon>
    </lineage>
</organism>
<evidence type="ECO:0000313" key="3">
    <source>
        <dbReference type="EMBL" id="RAO64238.1"/>
    </source>
</evidence>
<dbReference type="InterPro" id="IPR007400">
    <property type="entry name" value="PrpF-like"/>
</dbReference>
<dbReference type="GeneID" id="63789467"/>
<accession>A0A364KL03</accession>
<dbReference type="SUPFAM" id="SSF54506">
    <property type="entry name" value="Diaminopimelate epimerase-like"/>
    <property type="match status" value="2"/>
</dbReference>
<dbReference type="AlphaFoldDB" id="A0A364KL03"/>
<dbReference type="PANTHER" id="PTHR43709:SF2">
    <property type="entry name" value="DUF453 DOMAIN PROTEIN (AFU_ORTHOLOGUE AFUA_6G00360)"/>
    <property type="match status" value="1"/>
</dbReference>
<keyword evidence="2" id="KW-0413">Isomerase</keyword>
<keyword evidence="4" id="KW-1185">Reference proteome</keyword>
<dbReference type="OrthoDB" id="10267539at2759"/>
<sequence>MPTAYSPVSVETQKPRVSSHLLVKAPDTALDLSRQKRYRLKSVLMRSGTSRGLFLHRHDLPRSPSDWDSVLIGAMGSQNNDPRQLEGVGGATSTTSKVVVVAKSDRPGIDVEYTFAQVTVGQEKVDMTGNCGNMASGVAAFALEEGLIVAAPGQMEISVRIFNTNTRSMLVETIQLDGNGHFLEEGDYRIGGVKGTGSKIKVSFIKPGGSMTGKTFPTGNRQDELVVRSSGSGSPLQEPFTVRATLIDVSNPFIFVDSSSLPPEFYVAGPDSEASLGIIEAIRCEGSVRFGFASDIEAASLRKGTPKIAIVSSPVVSNSSIVGRDTPDISVLAYSMGKVHPSVQLTGAVCLGAAATIPGTVVERLKMRKSRVGSLDQMETPQVQPFDGKNSDCIVIGHNSGTIDVDVKVTEDSDVESVTVFRTARKVFEGTIFVSA</sequence>
<gene>
    <name evidence="3" type="ORF">BHQ10_000250</name>
</gene>
<dbReference type="EMBL" id="MIKG01000001">
    <property type="protein sequence ID" value="RAO64238.1"/>
    <property type="molecule type" value="Genomic_DNA"/>
</dbReference>
<dbReference type="STRING" id="1196081.A0A364KL03"/>
<protein>
    <recommendedName>
        <fullName evidence="5">PrpF protein</fullName>
    </recommendedName>
</protein>
<dbReference type="Proteomes" id="UP000249363">
    <property type="component" value="Unassembled WGS sequence"/>
</dbReference>
<dbReference type="Gene3D" id="3.10.310.10">
    <property type="entry name" value="Diaminopimelate Epimerase, Chain A, domain 1"/>
    <property type="match status" value="2"/>
</dbReference>
<reference evidence="3 4" key="1">
    <citation type="journal article" date="2017" name="Biotechnol. Biofuels">
        <title>Differential beta-glucosidase expression as a function of carbon source availability in Talaromyces amestolkiae: a genomic and proteomic approach.</title>
        <authorList>
            <person name="de Eugenio L.I."/>
            <person name="Mendez-Liter J.A."/>
            <person name="Nieto-Dominguez M."/>
            <person name="Alonso L."/>
            <person name="Gil-Munoz J."/>
            <person name="Barriuso J."/>
            <person name="Prieto A."/>
            <person name="Martinez M.J."/>
        </authorList>
    </citation>
    <scope>NUCLEOTIDE SEQUENCE [LARGE SCALE GENOMIC DNA]</scope>
    <source>
        <strain evidence="3 4">CIB</strain>
    </source>
</reference>
<dbReference type="RefSeq" id="XP_040728755.1">
    <property type="nucleotide sequence ID" value="XM_040874653.1"/>
</dbReference>
<dbReference type="Pfam" id="PF04303">
    <property type="entry name" value="PrpF"/>
    <property type="match status" value="1"/>
</dbReference>
<dbReference type="GO" id="GO:0016853">
    <property type="term" value="F:isomerase activity"/>
    <property type="evidence" value="ECO:0007669"/>
    <property type="project" value="UniProtKB-KW"/>
</dbReference>
<comment type="similarity">
    <text evidence="1">Belongs to the PrpF family.</text>
</comment>
<evidence type="ECO:0000313" key="4">
    <source>
        <dbReference type="Proteomes" id="UP000249363"/>
    </source>
</evidence>
<proteinExistence type="inferred from homology"/>
<evidence type="ECO:0000256" key="1">
    <source>
        <dbReference type="ARBA" id="ARBA00007673"/>
    </source>
</evidence>
<name>A0A364KL03_TALAM</name>
<dbReference type="PANTHER" id="PTHR43709">
    <property type="entry name" value="ACONITATE ISOMERASE-RELATED"/>
    <property type="match status" value="1"/>
</dbReference>
<comment type="caution">
    <text evidence="3">The sequence shown here is derived from an EMBL/GenBank/DDBJ whole genome shotgun (WGS) entry which is preliminary data.</text>
</comment>